<dbReference type="EMBL" id="JAENIL010000008">
    <property type="protein sequence ID" value="MBK1876392.1"/>
    <property type="molecule type" value="Genomic_DNA"/>
</dbReference>
<gene>
    <name evidence="1" type="ORF">JIN87_05895</name>
</gene>
<comment type="caution">
    <text evidence="1">The sequence shown here is derived from an EMBL/GenBank/DDBJ whole genome shotgun (WGS) entry which is preliminary data.</text>
</comment>
<protein>
    <submittedName>
        <fullName evidence="1">Uncharacterized protein</fullName>
    </submittedName>
</protein>
<dbReference type="RefSeq" id="WP_200354606.1">
    <property type="nucleotide sequence ID" value="NZ_JAENIL010000008.1"/>
</dbReference>
<reference evidence="1" key="1">
    <citation type="submission" date="2021-01" db="EMBL/GenBank/DDBJ databases">
        <title>Modified the classification status of verrucomicrobia.</title>
        <authorList>
            <person name="Feng X."/>
        </authorList>
    </citation>
    <scope>NUCLEOTIDE SEQUENCE</scope>
    <source>
        <strain evidence="1">KCTC 13126</strain>
    </source>
</reference>
<evidence type="ECO:0000313" key="2">
    <source>
        <dbReference type="Proteomes" id="UP000617628"/>
    </source>
</evidence>
<dbReference type="AlphaFoldDB" id="A0A934RT52"/>
<name>A0A934RT52_9BACT</name>
<organism evidence="1 2">
    <name type="scientific">Pelagicoccus mobilis</name>
    <dbReference type="NCBI Taxonomy" id="415221"/>
    <lineage>
        <taxon>Bacteria</taxon>
        <taxon>Pseudomonadati</taxon>
        <taxon>Verrucomicrobiota</taxon>
        <taxon>Opitutia</taxon>
        <taxon>Puniceicoccales</taxon>
        <taxon>Pelagicoccaceae</taxon>
        <taxon>Pelagicoccus</taxon>
    </lineage>
</organism>
<keyword evidence="2" id="KW-1185">Reference proteome</keyword>
<sequence length="209" mass="23334">MTVDFQKPGGFASLTTTTPKTDSIPLGKVLRGLSERLDTETPVSIDETLDLFLEEHERYANATRIASLSSPHALKSWAAERLPAMGISYGFSNRINEQEVQANLDERAPLKLVEFADELCLLASYCRDVVDLKIEASPHSAGLAFQFVFHGKLKAEERALIEDVSVQCLLNEGSRDNCLRKRVFATEDRIEAECIALRKKMRLGFSPVF</sequence>
<proteinExistence type="predicted"/>
<dbReference type="Proteomes" id="UP000617628">
    <property type="component" value="Unassembled WGS sequence"/>
</dbReference>
<evidence type="ECO:0000313" key="1">
    <source>
        <dbReference type="EMBL" id="MBK1876392.1"/>
    </source>
</evidence>
<accession>A0A934RT52</accession>